<accession>A0A930GVT9</accession>
<protein>
    <submittedName>
        <fullName evidence="1">DUF2635 domain-containing protein</fullName>
    </submittedName>
</protein>
<dbReference type="AlphaFoldDB" id="A0A930GVT9"/>
<comment type="caution">
    <text evidence="1">The sequence shown here is derived from an EMBL/GenBank/DDBJ whole genome shotgun (WGS) entry which is preliminary data.</text>
</comment>
<dbReference type="EMBL" id="JABZQQ010000010">
    <property type="protein sequence ID" value="MBF1264509.1"/>
    <property type="molecule type" value="Genomic_DNA"/>
</dbReference>
<evidence type="ECO:0000313" key="2">
    <source>
        <dbReference type="Proteomes" id="UP000780345"/>
    </source>
</evidence>
<organism evidence="1 2">
    <name type="scientific">Neisseria sicca</name>
    <dbReference type="NCBI Taxonomy" id="490"/>
    <lineage>
        <taxon>Bacteria</taxon>
        <taxon>Pseudomonadati</taxon>
        <taxon>Pseudomonadota</taxon>
        <taxon>Betaproteobacteria</taxon>
        <taxon>Neisseriales</taxon>
        <taxon>Neisseriaceae</taxon>
        <taxon>Neisseria</taxon>
    </lineage>
</organism>
<reference evidence="1" key="1">
    <citation type="submission" date="2020-04" db="EMBL/GenBank/DDBJ databases">
        <title>Deep metagenomics examines the oral microbiome during advanced dental caries in children, revealing novel taxa and co-occurrences with host molecules.</title>
        <authorList>
            <person name="Baker J.L."/>
            <person name="Morton J.T."/>
            <person name="Dinis M."/>
            <person name="Alvarez R."/>
            <person name="Tran N.C."/>
            <person name="Knight R."/>
            <person name="Edlund A."/>
        </authorList>
    </citation>
    <scope>NUCLEOTIDE SEQUENCE</scope>
    <source>
        <strain evidence="1">JCVI_32_bin.62</strain>
    </source>
</reference>
<sequence>MAVIKVIAAEGLRVPLANHPHEYIGQEPVEIDGDDLYYRRLLMDGDLLAVADEPETANPKGAK</sequence>
<proteinExistence type="predicted"/>
<dbReference type="Proteomes" id="UP000780345">
    <property type="component" value="Unassembled WGS sequence"/>
</dbReference>
<evidence type="ECO:0000313" key="1">
    <source>
        <dbReference type="EMBL" id="MBF1264509.1"/>
    </source>
</evidence>
<name>A0A930GVT9_NEISI</name>
<gene>
    <name evidence="1" type="ORF">HXM80_02230</name>
</gene>